<accession>A0A512BAH5</accession>
<keyword evidence="1" id="KW-0472">Membrane</keyword>
<evidence type="ECO:0000313" key="3">
    <source>
        <dbReference type="Proteomes" id="UP000321513"/>
    </source>
</evidence>
<protein>
    <recommendedName>
        <fullName evidence="4">DUF3592 domain-containing protein</fullName>
    </recommendedName>
</protein>
<feature type="transmembrane region" description="Helical" evidence="1">
    <location>
        <begin position="6"/>
        <end position="22"/>
    </location>
</feature>
<feature type="transmembrane region" description="Helical" evidence="1">
    <location>
        <begin position="105"/>
        <end position="123"/>
    </location>
</feature>
<keyword evidence="1" id="KW-1133">Transmembrane helix</keyword>
<dbReference type="AlphaFoldDB" id="A0A512BAH5"/>
<keyword evidence="3" id="KW-1185">Reference proteome</keyword>
<evidence type="ECO:0008006" key="4">
    <source>
        <dbReference type="Google" id="ProtNLM"/>
    </source>
</evidence>
<keyword evidence="1" id="KW-0812">Transmembrane</keyword>
<organism evidence="2 3">
    <name type="scientific">Segetibacter aerophilus</name>
    <dbReference type="NCBI Taxonomy" id="670293"/>
    <lineage>
        <taxon>Bacteria</taxon>
        <taxon>Pseudomonadati</taxon>
        <taxon>Bacteroidota</taxon>
        <taxon>Chitinophagia</taxon>
        <taxon>Chitinophagales</taxon>
        <taxon>Chitinophagaceae</taxon>
        <taxon>Segetibacter</taxon>
    </lineage>
</organism>
<name>A0A512BAH5_9BACT</name>
<dbReference type="OrthoDB" id="677566at2"/>
<proteinExistence type="predicted"/>
<dbReference type="Proteomes" id="UP000321513">
    <property type="component" value="Unassembled WGS sequence"/>
</dbReference>
<sequence>MYKVVFILYVIIFSSYVLFTRIPDYFEGEFIKGVVSKASFSEETNEPELLIDYRVGNEKLQHKTNSWFLTPYKQGQQVTIIYNPSDPAVSSIYAFIGYWIKWQELIYTSVFFVILFLAAKSIVGHDNSGPAKSLPRKRKYDE</sequence>
<evidence type="ECO:0000256" key="1">
    <source>
        <dbReference type="SAM" id="Phobius"/>
    </source>
</evidence>
<dbReference type="RefSeq" id="WP_147203005.1">
    <property type="nucleotide sequence ID" value="NZ_BJYT01000004.1"/>
</dbReference>
<reference evidence="2 3" key="1">
    <citation type="submission" date="2019-07" db="EMBL/GenBank/DDBJ databases">
        <title>Whole genome shotgun sequence of Segetibacter aerophilus NBRC 106135.</title>
        <authorList>
            <person name="Hosoyama A."/>
            <person name="Uohara A."/>
            <person name="Ohji S."/>
            <person name="Ichikawa N."/>
        </authorList>
    </citation>
    <scope>NUCLEOTIDE SEQUENCE [LARGE SCALE GENOMIC DNA]</scope>
    <source>
        <strain evidence="2 3">NBRC 106135</strain>
    </source>
</reference>
<comment type="caution">
    <text evidence="2">The sequence shown here is derived from an EMBL/GenBank/DDBJ whole genome shotgun (WGS) entry which is preliminary data.</text>
</comment>
<gene>
    <name evidence="2" type="ORF">SAE01_14450</name>
</gene>
<dbReference type="EMBL" id="BJYT01000004">
    <property type="protein sequence ID" value="GEO08949.1"/>
    <property type="molecule type" value="Genomic_DNA"/>
</dbReference>
<evidence type="ECO:0000313" key="2">
    <source>
        <dbReference type="EMBL" id="GEO08949.1"/>
    </source>
</evidence>